<evidence type="ECO:0000256" key="1">
    <source>
        <dbReference type="SAM" id="MobiDB-lite"/>
    </source>
</evidence>
<sequence length="344" mass="39891">MVSGKTNVFTIASWNREANRINTYAYVFMNLETRYAYKTLFERLFQVLGDVGRLGDYLASLDPRWTWQEHLQRVLIFCETHVKRAFKKKFGAHDATPLIDLILRADELSKVLGYMDQAAEVWPETANWFKNKRTPWILAGLTREASKIPIYWWIAAPHHTGICESSHFVDNEAIGRKQSLLAAILNTKRHVINMVEKTKLAAEEGRHLTWKPADAISRISKASHRKNTRNRASAERRKRKSHMPYKPSNPYDLIEISTSLIGPPPRPDSDINSDSISISDAQTIQLSRSRSRSHSLLTRSQSVQPRLAELAELQKEEERLQQEIELIERRERIQKLRQRLDSLR</sequence>
<accession>A0A1S9RLV0</accession>
<evidence type="ECO:0000313" key="3">
    <source>
        <dbReference type="Proteomes" id="UP000190744"/>
    </source>
</evidence>
<gene>
    <name evidence="2" type="ORF">PEBR_21922</name>
</gene>
<dbReference type="AlphaFoldDB" id="A0A1S9RLV0"/>
<dbReference type="EMBL" id="LJBN01000145">
    <property type="protein sequence ID" value="OOQ86331.1"/>
    <property type="molecule type" value="Genomic_DNA"/>
</dbReference>
<feature type="region of interest" description="Disordered" evidence="1">
    <location>
        <begin position="256"/>
        <end position="275"/>
    </location>
</feature>
<comment type="caution">
    <text evidence="2">The sequence shown here is derived from an EMBL/GenBank/DDBJ whole genome shotgun (WGS) entry which is preliminary data.</text>
</comment>
<organism evidence="2 3">
    <name type="scientific">Penicillium brasilianum</name>
    <dbReference type="NCBI Taxonomy" id="104259"/>
    <lineage>
        <taxon>Eukaryota</taxon>
        <taxon>Fungi</taxon>
        <taxon>Dikarya</taxon>
        <taxon>Ascomycota</taxon>
        <taxon>Pezizomycotina</taxon>
        <taxon>Eurotiomycetes</taxon>
        <taxon>Eurotiomycetidae</taxon>
        <taxon>Eurotiales</taxon>
        <taxon>Aspergillaceae</taxon>
        <taxon>Penicillium</taxon>
    </lineage>
</organism>
<reference evidence="3" key="1">
    <citation type="submission" date="2015-09" db="EMBL/GenBank/DDBJ databases">
        <authorList>
            <person name="Fill T.P."/>
            <person name="Baretta J.F."/>
            <person name="de Almeida L.G."/>
            <person name="Rocha M."/>
            <person name="de Souza D.H."/>
            <person name="Malavazi I."/>
            <person name="Cerdeira L.T."/>
            <person name="Hong H."/>
            <person name="Samborskyy M."/>
            <person name="de Vasconcelos A.T."/>
            <person name="Leadlay P."/>
            <person name="Rodrigues-Filho E."/>
        </authorList>
    </citation>
    <scope>NUCLEOTIDE SEQUENCE [LARGE SCALE GENOMIC DNA]</scope>
    <source>
        <strain evidence="3">LaBioMMi 136</strain>
    </source>
</reference>
<feature type="region of interest" description="Disordered" evidence="1">
    <location>
        <begin position="219"/>
        <end position="251"/>
    </location>
</feature>
<proteinExistence type="predicted"/>
<evidence type="ECO:0000313" key="2">
    <source>
        <dbReference type="EMBL" id="OOQ86331.1"/>
    </source>
</evidence>
<name>A0A1S9RLV0_PENBI</name>
<dbReference type="Proteomes" id="UP000190744">
    <property type="component" value="Unassembled WGS sequence"/>
</dbReference>
<protein>
    <submittedName>
        <fullName evidence="2">Uncharacterized protein</fullName>
    </submittedName>
</protein>